<comment type="caution">
    <text evidence="2">The sequence shown here is derived from an EMBL/GenBank/DDBJ whole genome shotgun (WGS) entry which is preliminary data.</text>
</comment>
<keyword evidence="3" id="KW-1185">Reference proteome</keyword>
<dbReference type="InterPro" id="IPR045525">
    <property type="entry name" value="DUF6472"/>
</dbReference>
<accession>A0A133ZRS8</accession>
<dbReference type="EMBL" id="LSDA01000063">
    <property type="protein sequence ID" value="KXB58133.1"/>
    <property type="molecule type" value="Genomic_DNA"/>
</dbReference>
<gene>
    <name evidence="2" type="ORF">HMPREF1866_01170</name>
</gene>
<dbReference type="Proteomes" id="UP000070394">
    <property type="component" value="Unassembled WGS sequence"/>
</dbReference>
<dbReference type="PATRIC" id="fig|467210.3.peg.1161"/>
<protein>
    <recommendedName>
        <fullName evidence="1">DUF6472 domain-containing protein</fullName>
    </recommendedName>
</protein>
<dbReference type="RefSeq" id="WP_009446124.1">
    <property type="nucleotide sequence ID" value="NZ_KQ959812.1"/>
</dbReference>
<dbReference type="AlphaFoldDB" id="A0A133ZRS8"/>
<organism evidence="2 3">
    <name type="scientific">Lachnoanaerobaculum saburreum</name>
    <dbReference type="NCBI Taxonomy" id="467210"/>
    <lineage>
        <taxon>Bacteria</taxon>
        <taxon>Bacillati</taxon>
        <taxon>Bacillota</taxon>
        <taxon>Clostridia</taxon>
        <taxon>Lachnospirales</taxon>
        <taxon>Lachnospiraceae</taxon>
        <taxon>Lachnoanaerobaculum</taxon>
    </lineage>
</organism>
<proteinExistence type="predicted"/>
<evidence type="ECO:0000313" key="3">
    <source>
        <dbReference type="Proteomes" id="UP000070394"/>
    </source>
</evidence>
<name>A0A133ZRS8_9FIRM</name>
<evidence type="ECO:0000313" key="2">
    <source>
        <dbReference type="EMBL" id="KXB58133.1"/>
    </source>
</evidence>
<dbReference type="Pfam" id="PF20076">
    <property type="entry name" value="DUF6472"/>
    <property type="match status" value="1"/>
</dbReference>
<reference evidence="3" key="1">
    <citation type="submission" date="2016-01" db="EMBL/GenBank/DDBJ databases">
        <authorList>
            <person name="Mitreva M."/>
            <person name="Pepin K.H."/>
            <person name="Mihindukulasuriya K.A."/>
            <person name="Fulton R."/>
            <person name="Fronick C."/>
            <person name="O'Laughlin M."/>
            <person name="Miner T."/>
            <person name="Herter B."/>
            <person name="Rosa B.A."/>
            <person name="Cordes M."/>
            <person name="Tomlinson C."/>
            <person name="Wollam A."/>
            <person name="Palsikar V.B."/>
            <person name="Mardis E.R."/>
            <person name="Wilson R.K."/>
        </authorList>
    </citation>
    <scope>NUCLEOTIDE SEQUENCE [LARGE SCALE GENOMIC DNA]</scope>
    <source>
        <strain evidence="3">DNF00896</strain>
    </source>
</reference>
<feature type="domain" description="DUF6472" evidence="1">
    <location>
        <begin position="3"/>
        <end position="56"/>
    </location>
</feature>
<evidence type="ECO:0000259" key="1">
    <source>
        <dbReference type="Pfam" id="PF20076"/>
    </source>
</evidence>
<dbReference type="STRING" id="467210.HMPREF1866_01170"/>
<sequence length="56" mass="6931">MICDFCINYIYDEDEEGYICDVDMDEDDYIRMRSSEYTTCPYYRNNDDYLIVRKQI</sequence>